<comment type="similarity">
    <text evidence="2">Belongs to the 5'-nucleotidase family.</text>
</comment>
<keyword evidence="1 2" id="KW-0732">Signal</keyword>
<protein>
    <submittedName>
        <fullName evidence="5">2',3'-cyclic-nucleotide 2'-phosphodiesterase (5'-nucleotidase family)</fullName>
    </submittedName>
</protein>
<keyword evidence="2" id="KW-0547">Nucleotide-binding</keyword>
<gene>
    <name evidence="5" type="ORF">GGR25_002616</name>
</gene>
<organism evidence="5 6">
    <name type="scientific">Kaistia hirudinis</name>
    <dbReference type="NCBI Taxonomy" id="1293440"/>
    <lineage>
        <taxon>Bacteria</taxon>
        <taxon>Pseudomonadati</taxon>
        <taxon>Pseudomonadota</taxon>
        <taxon>Alphaproteobacteria</taxon>
        <taxon>Hyphomicrobiales</taxon>
        <taxon>Kaistiaceae</taxon>
        <taxon>Kaistia</taxon>
    </lineage>
</organism>
<dbReference type="GO" id="GO:0009166">
    <property type="term" value="P:nucleotide catabolic process"/>
    <property type="evidence" value="ECO:0007669"/>
    <property type="project" value="InterPro"/>
</dbReference>
<dbReference type="PANTHER" id="PTHR11575:SF24">
    <property type="entry name" value="5'-NUCLEOTIDASE"/>
    <property type="match status" value="1"/>
</dbReference>
<dbReference type="InterPro" id="IPR006179">
    <property type="entry name" value="5_nucleotidase/apyrase"/>
</dbReference>
<dbReference type="SUPFAM" id="SSF55816">
    <property type="entry name" value="5'-nucleotidase (syn. UDP-sugar hydrolase), C-terminal domain"/>
    <property type="match status" value="1"/>
</dbReference>
<reference evidence="5 6" key="1">
    <citation type="submission" date="2020-08" db="EMBL/GenBank/DDBJ databases">
        <title>Genomic Encyclopedia of Type Strains, Phase IV (KMG-IV): sequencing the most valuable type-strain genomes for metagenomic binning, comparative biology and taxonomic classification.</title>
        <authorList>
            <person name="Goeker M."/>
        </authorList>
    </citation>
    <scope>NUCLEOTIDE SEQUENCE [LARGE SCALE GENOMIC DNA]</scope>
    <source>
        <strain evidence="5 6">DSM 25966</strain>
    </source>
</reference>
<keyword evidence="2" id="KW-0378">Hydrolase</keyword>
<evidence type="ECO:0000256" key="2">
    <source>
        <dbReference type="RuleBase" id="RU362119"/>
    </source>
</evidence>
<name>A0A840AT80_9HYPH</name>
<dbReference type="AlphaFoldDB" id="A0A840AT80"/>
<dbReference type="InterPro" id="IPR004843">
    <property type="entry name" value="Calcineurin-like_PHP"/>
</dbReference>
<dbReference type="Gene3D" id="3.90.780.10">
    <property type="entry name" value="5'-Nucleotidase, C-terminal domain"/>
    <property type="match status" value="1"/>
</dbReference>
<feature type="chain" id="PRO_5033112778" evidence="2">
    <location>
        <begin position="25"/>
        <end position="500"/>
    </location>
</feature>
<keyword evidence="6" id="KW-1185">Reference proteome</keyword>
<sequence>MSARIRLRLSVLALASLLSTAALAETVTLRFVQTNDIDRMQEEKGRGGFARLAAVIGAERAEGPTFFVHSGDTLSPSLLSGIDKGAHIIDILNQMGVDAMTPGNHEFDFGKDNFHDRIAEAKFPVLTSNMREADGSQPPGTLDERIVDVDGIKIAFYGLTTEDTPIVSSPGDMVFKSSIETAKAKAKALREAGADLVVAVVHTPLPVDIALVRAHAADLVFSGHDEHLMTFYDGKTVLTESGSQADDIVVTRVTVDKEVKDGKTRVTWRPAFDIVDSATVTPDPKIAAVVKAYQDKLDAALKVDIGTTTTPLDSRRATVRGEEAAIGDLFADAMRAAVGADVAITNGGGIRADREYPAGTVLTRADIFAELPFGNKTVKLSVTGEQLRAALVNGFSQADQGAGRFPQVSGLTVDVDLAKPPRERVLAVKVGDKPLDLSATYTLATNDFMANGGDGYAVLREAGQLIGPIDAQLMASQVIDYITAKKTIAPTVEGRIRPAP</sequence>
<dbReference type="InterPro" id="IPR029052">
    <property type="entry name" value="Metallo-depent_PP-like"/>
</dbReference>
<dbReference type="EMBL" id="JACIDS010000003">
    <property type="protein sequence ID" value="MBB3931566.1"/>
    <property type="molecule type" value="Genomic_DNA"/>
</dbReference>
<feature type="domain" description="5'-Nucleotidase C-terminal" evidence="4">
    <location>
        <begin position="305"/>
        <end position="459"/>
    </location>
</feature>
<evidence type="ECO:0000313" key="6">
    <source>
        <dbReference type="Proteomes" id="UP000553963"/>
    </source>
</evidence>
<feature type="signal peptide" evidence="2">
    <location>
        <begin position="1"/>
        <end position="24"/>
    </location>
</feature>
<accession>A0A840AT80</accession>
<dbReference type="Proteomes" id="UP000553963">
    <property type="component" value="Unassembled WGS sequence"/>
</dbReference>
<evidence type="ECO:0000259" key="3">
    <source>
        <dbReference type="Pfam" id="PF00149"/>
    </source>
</evidence>
<dbReference type="PRINTS" id="PR01607">
    <property type="entry name" value="APYRASEFAMLY"/>
</dbReference>
<dbReference type="Gene3D" id="3.60.21.10">
    <property type="match status" value="1"/>
</dbReference>
<dbReference type="SUPFAM" id="SSF56300">
    <property type="entry name" value="Metallo-dependent phosphatases"/>
    <property type="match status" value="1"/>
</dbReference>
<dbReference type="PANTHER" id="PTHR11575">
    <property type="entry name" value="5'-NUCLEOTIDASE-RELATED"/>
    <property type="match status" value="1"/>
</dbReference>
<dbReference type="Pfam" id="PF00149">
    <property type="entry name" value="Metallophos"/>
    <property type="match status" value="1"/>
</dbReference>
<dbReference type="Pfam" id="PF02872">
    <property type="entry name" value="5_nucleotid_C"/>
    <property type="match status" value="1"/>
</dbReference>
<evidence type="ECO:0000259" key="4">
    <source>
        <dbReference type="Pfam" id="PF02872"/>
    </source>
</evidence>
<dbReference type="RefSeq" id="WP_183399191.1">
    <property type="nucleotide sequence ID" value="NZ_JACIDS010000003.1"/>
</dbReference>
<dbReference type="InterPro" id="IPR008334">
    <property type="entry name" value="5'-Nucleotdase_C"/>
</dbReference>
<comment type="caution">
    <text evidence="5">The sequence shown here is derived from an EMBL/GenBank/DDBJ whole genome shotgun (WGS) entry which is preliminary data.</text>
</comment>
<feature type="domain" description="Calcineurin-like phosphoesterase" evidence="3">
    <location>
        <begin position="29"/>
        <end position="225"/>
    </location>
</feature>
<proteinExistence type="inferred from homology"/>
<dbReference type="GO" id="GO:0000166">
    <property type="term" value="F:nucleotide binding"/>
    <property type="evidence" value="ECO:0007669"/>
    <property type="project" value="UniProtKB-KW"/>
</dbReference>
<dbReference type="GO" id="GO:0016787">
    <property type="term" value="F:hydrolase activity"/>
    <property type="evidence" value="ECO:0007669"/>
    <property type="project" value="UniProtKB-KW"/>
</dbReference>
<evidence type="ECO:0000256" key="1">
    <source>
        <dbReference type="ARBA" id="ARBA00022729"/>
    </source>
</evidence>
<dbReference type="InterPro" id="IPR036907">
    <property type="entry name" value="5'-Nucleotdase_C_sf"/>
</dbReference>
<evidence type="ECO:0000313" key="5">
    <source>
        <dbReference type="EMBL" id="MBB3931566.1"/>
    </source>
</evidence>